<dbReference type="AlphaFoldDB" id="A0A077S113"/>
<gene>
    <name evidence="1" type="ORF">TRAES_3BF115000070CFD_c1</name>
</gene>
<organism evidence="1">
    <name type="scientific">Triticum aestivum</name>
    <name type="common">Wheat</name>
    <dbReference type="NCBI Taxonomy" id="4565"/>
    <lineage>
        <taxon>Eukaryota</taxon>
        <taxon>Viridiplantae</taxon>
        <taxon>Streptophyta</taxon>
        <taxon>Embryophyta</taxon>
        <taxon>Tracheophyta</taxon>
        <taxon>Spermatophyta</taxon>
        <taxon>Magnoliopsida</taxon>
        <taxon>Liliopsida</taxon>
        <taxon>Poales</taxon>
        <taxon>Poaceae</taxon>
        <taxon>BOP clade</taxon>
        <taxon>Pooideae</taxon>
        <taxon>Triticodae</taxon>
        <taxon>Triticeae</taxon>
        <taxon>Triticinae</taxon>
        <taxon>Triticum</taxon>
    </lineage>
</organism>
<protein>
    <submittedName>
        <fullName evidence="1">Uncharacterized protein</fullName>
    </submittedName>
</protein>
<proteinExistence type="predicted"/>
<dbReference type="ExpressionAtlas" id="A0A077S113">
    <property type="expression patterns" value="baseline and differential"/>
</dbReference>
<accession>A0A077S113</accession>
<sequence>MEVRFPLILSFSSPQAAPNPLGLDLAGRVQAGKESVARLMRELEGVGLLVERVRGVPAKFIKLSAPMGILGRAAFEMQMKKLTYISNSTNAPSV</sequence>
<name>A0A077S113_WHEAT</name>
<dbReference type="HOGENOM" id="CLU_2390513_0_0_1"/>
<reference evidence="1" key="1">
    <citation type="journal article" date="2014" name="Science">
        <title>Structural and functional partitioning of bread wheat chromosome 3B.</title>
        <authorList>
            <person name="Choulet F."/>
            <person name="Alberti A."/>
            <person name="Theil S."/>
            <person name="Glover N."/>
            <person name="Barbe V."/>
            <person name="Daron J."/>
            <person name="Pingault L."/>
            <person name="Sourdille P."/>
            <person name="Couloux A."/>
            <person name="Paux E."/>
            <person name="Leroy P."/>
            <person name="Mangenot S."/>
            <person name="Guilhot N."/>
            <person name="Le Gouis J."/>
            <person name="Balfourier F."/>
            <person name="Alaux M."/>
            <person name="Jamilloux V."/>
            <person name="Poulain J."/>
            <person name="Durand C."/>
            <person name="Bellec A."/>
            <person name="Gaspin C."/>
            <person name="Safar J."/>
            <person name="Dolezel J."/>
            <person name="Rogers J."/>
            <person name="Vandepoele K."/>
            <person name="Aury J.M."/>
            <person name="Mayer K."/>
            <person name="Berges H."/>
            <person name="Quesneville H."/>
            <person name="Wincker P."/>
            <person name="Feuillet C."/>
        </authorList>
    </citation>
    <scope>NUCLEOTIDE SEQUENCE</scope>
</reference>
<dbReference type="EMBL" id="HG670306">
    <property type="protein sequence ID" value="CDM83342.1"/>
    <property type="molecule type" value="Genomic_DNA"/>
</dbReference>
<evidence type="ECO:0000313" key="1">
    <source>
        <dbReference type="EMBL" id="CDM83342.1"/>
    </source>
</evidence>